<proteinExistence type="predicted"/>
<feature type="short sequence motif" description="DGA/G" evidence="4">
    <location>
        <begin position="178"/>
        <end position="180"/>
    </location>
</feature>
<dbReference type="EMBL" id="FRAE01000028">
    <property type="protein sequence ID" value="SHK02376.1"/>
    <property type="molecule type" value="Genomic_DNA"/>
</dbReference>
<evidence type="ECO:0000256" key="3">
    <source>
        <dbReference type="ARBA" id="ARBA00023098"/>
    </source>
</evidence>
<keyword evidence="3 4" id="KW-0443">Lipid metabolism</keyword>
<accession>A0A1M6P3A2</accession>
<feature type="short sequence motif" description="GXGXXG" evidence="4">
    <location>
        <begin position="8"/>
        <end position="13"/>
    </location>
</feature>
<feature type="active site" description="Proton acceptor" evidence="4">
    <location>
        <position position="178"/>
    </location>
</feature>
<feature type="domain" description="PNPLA" evidence="5">
    <location>
        <begin position="4"/>
        <end position="191"/>
    </location>
</feature>
<feature type="short sequence motif" description="GXSXG" evidence="4">
    <location>
        <begin position="35"/>
        <end position="39"/>
    </location>
</feature>
<dbReference type="Proteomes" id="UP000242497">
    <property type="component" value="Unassembled WGS sequence"/>
</dbReference>
<evidence type="ECO:0000256" key="1">
    <source>
        <dbReference type="ARBA" id="ARBA00022801"/>
    </source>
</evidence>
<evidence type="ECO:0000259" key="5">
    <source>
        <dbReference type="PROSITE" id="PS51635"/>
    </source>
</evidence>
<name>A0A1M6P3A2_9FIRM</name>
<dbReference type="Gene3D" id="3.40.1090.10">
    <property type="entry name" value="Cytosolic phospholipase A2 catalytic domain"/>
    <property type="match status" value="2"/>
</dbReference>
<dbReference type="OrthoDB" id="9770965at2"/>
<protein>
    <submittedName>
        <fullName evidence="6">NTE family protein</fullName>
    </submittedName>
</protein>
<dbReference type="SUPFAM" id="SSF52151">
    <property type="entry name" value="FabD/lysophospholipase-like"/>
    <property type="match status" value="1"/>
</dbReference>
<dbReference type="PROSITE" id="PS51635">
    <property type="entry name" value="PNPLA"/>
    <property type="match status" value="1"/>
</dbReference>
<keyword evidence="2 4" id="KW-0442">Lipid degradation</keyword>
<dbReference type="AlphaFoldDB" id="A0A1M6P3A2"/>
<dbReference type="GO" id="GO:0016042">
    <property type="term" value="P:lipid catabolic process"/>
    <property type="evidence" value="ECO:0007669"/>
    <property type="project" value="UniProtKB-UniRule"/>
</dbReference>
<dbReference type="PANTHER" id="PTHR14226">
    <property type="entry name" value="NEUROPATHY TARGET ESTERASE/SWISS CHEESE D.MELANOGASTER"/>
    <property type="match status" value="1"/>
</dbReference>
<keyword evidence="1 4" id="KW-0378">Hydrolase</keyword>
<evidence type="ECO:0000256" key="4">
    <source>
        <dbReference type="PROSITE-ProRule" id="PRU01161"/>
    </source>
</evidence>
<dbReference type="InterPro" id="IPR016035">
    <property type="entry name" value="Acyl_Trfase/lysoPLipase"/>
</dbReference>
<dbReference type="InterPro" id="IPR002641">
    <property type="entry name" value="PNPLA_dom"/>
</dbReference>
<keyword evidence="7" id="KW-1185">Reference proteome</keyword>
<evidence type="ECO:0000313" key="6">
    <source>
        <dbReference type="EMBL" id="SHK02376.1"/>
    </source>
</evidence>
<gene>
    <name evidence="6" type="ORF">SAMN02744037_01442</name>
</gene>
<dbReference type="InterPro" id="IPR050301">
    <property type="entry name" value="NTE"/>
</dbReference>
<feature type="active site" description="Nucleophile" evidence="4">
    <location>
        <position position="37"/>
    </location>
</feature>
<dbReference type="GO" id="GO:0016787">
    <property type="term" value="F:hydrolase activity"/>
    <property type="evidence" value="ECO:0007669"/>
    <property type="project" value="UniProtKB-UniRule"/>
</dbReference>
<dbReference type="PANTHER" id="PTHR14226:SF29">
    <property type="entry name" value="NEUROPATHY TARGET ESTERASE SWS"/>
    <property type="match status" value="1"/>
</dbReference>
<sequence>MKGLILEGGGSRGSYQIGAYKALKELGIDFDGLAGTSVGALNGAFIIQGEFKKAEELWTTIEPQMVMNIDMEVFEKIKDIDINVKNFNVILKILSSALNSRGLDISPLKKILTENIDELKIRNSKKDFGIVTISLNGFKPERLFLEDIPENMLVNYLIASASLPIFKLEKINGKLYLDGGFYDNLPIRLLKDKGYDELIVVRLYGIGRKRRVNTKGINITYINPSDNLGGTLNFTNKRSEKNIKMGYYDALKTFKKFEGNKYYIKPNDLFNEEFFFNLILKLSPKTISKISYKLGIKGENYLRLLFEKIIPKLGELLELKKDFSYKDLVMEIYERQMMELEMERLKAYEYKNIFYTVNKYCRFDEVKDIGILESNLKMIKPVKEKLLKSIMADIILDIRSKNI</sequence>
<dbReference type="CDD" id="cd07209">
    <property type="entry name" value="Pat_hypo_Ecoli_Z1214_like"/>
    <property type="match status" value="1"/>
</dbReference>
<dbReference type="STRING" id="1123349.SAMN02744037_01442"/>
<evidence type="ECO:0000313" key="7">
    <source>
        <dbReference type="Proteomes" id="UP000242497"/>
    </source>
</evidence>
<evidence type="ECO:0000256" key="2">
    <source>
        <dbReference type="ARBA" id="ARBA00022963"/>
    </source>
</evidence>
<reference evidence="7" key="1">
    <citation type="submission" date="2016-11" db="EMBL/GenBank/DDBJ databases">
        <authorList>
            <person name="Varghese N."/>
            <person name="Submissions S."/>
        </authorList>
    </citation>
    <scope>NUCLEOTIDE SEQUENCE [LARGE SCALE GENOMIC DNA]</scope>
    <source>
        <strain evidence="7">DSM 15518</strain>
    </source>
</reference>
<organism evidence="6 7">
    <name type="scientific">Tepidibacter formicigenes DSM 15518</name>
    <dbReference type="NCBI Taxonomy" id="1123349"/>
    <lineage>
        <taxon>Bacteria</taxon>
        <taxon>Bacillati</taxon>
        <taxon>Bacillota</taxon>
        <taxon>Clostridia</taxon>
        <taxon>Peptostreptococcales</taxon>
        <taxon>Peptostreptococcaceae</taxon>
        <taxon>Tepidibacter</taxon>
    </lineage>
</organism>
<dbReference type="RefSeq" id="WP_072888625.1">
    <property type="nucleotide sequence ID" value="NZ_FRAE01000028.1"/>
</dbReference>
<dbReference type="Pfam" id="PF01734">
    <property type="entry name" value="Patatin"/>
    <property type="match status" value="1"/>
</dbReference>